<name>A0A286GYP4_9PROT</name>
<proteinExistence type="predicted"/>
<evidence type="ECO:0000313" key="2">
    <source>
        <dbReference type="Proteomes" id="UP000219621"/>
    </source>
</evidence>
<keyword evidence="2" id="KW-1185">Reference proteome</keyword>
<organism evidence="1 2">
    <name type="scientific">Caenispirillum bisanense</name>
    <dbReference type="NCBI Taxonomy" id="414052"/>
    <lineage>
        <taxon>Bacteria</taxon>
        <taxon>Pseudomonadati</taxon>
        <taxon>Pseudomonadota</taxon>
        <taxon>Alphaproteobacteria</taxon>
        <taxon>Rhodospirillales</taxon>
        <taxon>Novispirillaceae</taxon>
        <taxon>Caenispirillum</taxon>
    </lineage>
</organism>
<dbReference type="Proteomes" id="UP000219621">
    <property type="component" value="Unassembled WGS sequence"/>
</dbReference>
<dbReference type="RefSeq" id="WP_097281288.1">
    <property type="nucleotide sequence ID" value="NZ_OCNJ01000013.1"/>
</dbReference>
<protein>
    <submittedName>
        <fullName evidence="1">Uncharacterized protein</fullName>
    </submittedName>
</protein>
<evidence type="ECO:0000313" key="1">
    <source>
        <dbReference type="EMBL" id="SOE00602.1"/>
    </source>
</evidence>
<sequence>MTMTNRLAESQQETLAACPLPADTVFMLRCDEAAATFDELYRLTWPNIGDTGCTLTVVGGDVVAILSVMHDADTIATYVNRAAGGDDPFIGKARGIQALLKDRLGFLSTDLMPTQVLLDGAPLVDLDLDDLVARIAARREAGE</sequence>
<gene>
    <name evidence="1" type="ORF">SAMN05421508_11358</name>
</gene>
<accession>A0A286GYP4</accession>
<dbReference type="EMBL" id="OCNJ01000013">
    <property type="protein sequence ID" value="SOE00602.1"/>
    <property type="molecule type" value="Genomic_DNA"/>
</dbReference>
<reference evidence="1 2" key="1">
    <citation type="submission" date="2017-09" db="EMBL/GenBank/DDBJ databases">
        <authorList>
            <person name="Ehlers B."/>
            <person name="Leendertz F.H."/>
        </authorList>
    </citation>
    <scope>NUCLEOTIDE SEQUENCE [LARGE SCALE GENOMIC DNA]</scope>
    <source>
        <strain evidence="1 2">USBA 140</strain>
    </source>
</reference>
<dbReference type="AlphaFoldDB" id="A0A286GYP4"/>